<keyword evidence="3" id="KW-1185">Reference proteome</keyword>
<dbReference type="InterPro" id="IPR050111">
    <property type="entry name" value="C-type_lectin/snaclec_domain"/>
</dbReference>
<dbReference type="Proteomes" id="UP000694568">
    <property type="component" value="Unplaced"/>
</dbReference>
<dbReference type="InterPro" id="IPR016187">
    <property type="entry name" value="CTDL_fold"/>
</dbReference>
<dbReference type="Ensembl" id="ENSSLUT00000045776.1">
    <property type="protein sequence ID" value="ENSSLUP00000044378.1"/>
    <property type="gene ID" value="ENSSLUG00000019649.1"/>
</dbReference>
<name>A0A8C9ZYK9_SANLU</name>
<dbReference type="Gene3D" id="3.10.100.10">
    <property type="entry name" value="Mannose-Binding Protein A, subunit A"/>
    <property type="match status" value="1"/>
</dbReference>
<evidence type="ECO:0000313" key="2">
    <source>
        <dbReference type="Ensembl" id="ENSSLUP00000044378.1"/>
    </source>
</evidence>
<dbReference type="PANTHER" id="PTHR22803">
    <property type="entry name" value="MANNOSE, PHOSPHOLIPASE, LECTIN RECEPTOR RELATED"/>
    <property type="match status" value="1"/>
</dbReference>
<dbReference type="GeneTree" id="ENSGT00940000174731"/>
<dbReference type="PROSITE" id="PS50041">
    <property type="entry name" value="C_TYPE_LECTIN_2"/>
    <property type="match status" value="1"/>
</dbReference>
<evidence type="ECO:0000313" key="3">
    <source>
        <dbReference type="Proteomes" id="UP000694568"/>
    </source>
</evidence>
<dbReference type="SMART" id="SM00034">
    <property type="entry name" value="CLECT"/>
    <property type="match status" value="1"/>
</dbReference>
<dbReference type="AlphaFoldDB" id="A0A8C9ZYK9"/>
<organism evidence="2 3">
    <name type="scientific">Sander lucioperca</name>
    <name type="common">Pike-perch</name>
    <name type="synonym">Perca lucioperca</name>
    <dbReference type="NCBI Taxonomy" id="283035"/>
    <lineage>
        <taxon>Eukaryota</taxon>
        <taxon>Metazoa</taxon>
        <taxon>Chordata</taxon>
        <taxon>Craniata</taxon>
        <taxon>Vertebrata</taxon>
        <taxon>Euteleostomi</taxon>
        <taxon>Actinopterygii</taxon>
        <taxon>Neopterygii</taxon>
        <taxon>Teleostei</taxon>
        <taxon>Neoteleostei</taxon>
        <taxon>Acanthomorphata</taxon>
        <taxon>Eupercaria</taxon>
        <taxon>Perciformes</taxon>
        <taxon>Percoidei</taxon>
        <taxon>Percidae</taxon>
        <taxon>Luciopercinae</taxon>
        <taxon>Sander</taxon>
    </lineage>
</organism>
<proteinExistence type="predicted"/>
<dbReference type="Pfam" id="PF00059">
    <property type="entry name" value="Lectin_C"/>
    <property type="match status" value="1"/>
</dbReference>
<dbReference type="InterPro" id="IPR001304">
    <property type="entry name" value="C-type_lectin-like"/>
</dbReference>
<evidence type="ECO:0000259" key="1">
    <source>
        <dbReference type="PROSITE" id="PS50041"/>
    </source>
</evidence>
<protein>
    <recommendedName>
        <fullName evidence="1">C-type lectin domain-containing protein</fullName>
    </recommendedName>
</protein>
<reference evidence="2" key="2">
    <citation type="submission" date="2025-09" db="UniProtKB">
        <authorList>
            <consortium name="Ensembl"/>
        </authorList>
    </citation>
    <scope>IDENTIFICATION</scope>
</reference>
<accession>A0A8C9ZYK9</accession>
<dbReference type="InterPro" id="IPR016186">
    <property type="entry name" value="C-type_lectin-like/link_sf"/>
</dbReference>
<dbReference type="SUPFAM" id="SSF56436">
    <property type="entry name" value="C-type lectin-like"/>
    <property type="match status" value="1"/>
</dbReference>
<reference evidence="2" key="1">
    <citation type="submission" date="2025-08" db="UniProtKB">
        <authorList>
            <consortium name="Ensembl"/>
        </authorList>
    </citation>
    <scope>IDENTIFICATION</scope>
</reference>
<feature type="domain" description="C-type lectin" evidence="1">
    <location>
        <begin position="21"/>
        <end position="130"/>
    </location>
</feature>
<sequence>MLSFLFLFGLALATPFNWYSFNGCCYKYVTTTMSWVDAELHCVSEKATLVSIHSLAEETFVPSLIKIYDKTTRFAWIGLSDSSDQTTNGNENCVCKGSGTKLRWNDGCVLNQVLPCSVTIPSVCASRITCPQQ</sequence>